<evidence type="ECO:0000256" key="1">
    <source>
        <dbReference type="SAM" id="MobiDB-lite"/>
    </source>
</evidence>
<gene>
    <name evidence="2" type="ORF">FM110_10400</name>
</gene>
<feature type="region of interest" description="Disordered" evidence="1">
    <location>
        <begin position="23"/>
        <end position="91"/>
    </location>
</feature>
<dbReference type="AlphaFoldDB" id="A0A1X6X699"/>
<feature type="compositionally biased region" description="Gly residues" evidence="1">
    <location>
        <begin position="28"/>
        <end position="40"/>
    </location>
</feature>
<accession>A0A1X6X699</accession>
<feature type="compositionally biased region" description="Low complexity" evidence="1">
    <location>
        <begin position="41"/>
        <end position="50"/>
    </location>
</feature>
<keyword evidence="3" id="KW-1185">Reference proteome</keyword>
<dbReference type="Proteomes" id="UP000195981">
    <property type="component" value="Unassembled WGS sequence"/>
</dbReference>
<protein>
    <submittedName>
        <fullName evidence="2">Uncharacterized protein</fullName>
    </submittedName>
</protein>
<dbReference type="EMBL" id="FWFG01000092">
    <property type="protein sequence ID" value="SLM93769.1"/>
    <property type="molecule type" value="Genomic_DNA"/>
</dbReference>
<sequence>MRAGMRLRTASWSRDALVAELDMAGTSRGRGSGTAGGGGARPAQRGARAQHPLRGSRDARTGGLPTLRRGIRPTASRPVGDIRRSVMPAIP</sequence>
<proteinExistence type="predicted"/>
<evidence type="ECO:0000313" key="3">
    <source>
        <dbReference type="Proteomes" id="UP000195981"/>
    </source>
</evidence>
<name>A0A1X6X699_9MICO</name>
<evidence type="ECO:0000313" key="2">
    <source>
        <dbReference type="EMBL" id="SLM93769.1"/>
    </source>
</evidence>
<reference evidence="2 3" key="1">
    <citation type="submission" date="2017-02" db="EMBL/GenBank/DDBJ databases">
        <authorList>
            <person name="Peterson S.W."/>
        </authorList>
    </citation>
    <scope>NUCLEOTIDE SEQUENCE [LARGE SCALE GENOMIC DNA]</scope>
    <source>
        <strain evidence="2 3">CIP104813</strain>
    </source>
</reference>
<organism evidence="2 3">
    <name type="scientific">Brachybacterium nesterenkovii</name>
    <dbReference type="NCBI Taxonomy" id="47847"/>
    <lineage>
        <taxon>Bacteria</taxon>
        <taxon>Bacillati</taxon>
        <taxon>Actinomycetota</taxon>
        <taxon>Actinomycetes</taxon>
        <taxon>Micrococcales</taxon>
        <taxon>Dermabacteraceae</taxon>
        <taxon>Brachybacterium</taxon>
    </lineage>
</organism>